<gene>
    <name evidence="2" type="primary">AlNc14C74G5031</name>
    <name evidence="2" type="ORF">ALNC14_057530</name>
</gene>
<reference evidence="2" key="2">
    <citation type="submission" date="2011-02" db="EMBL/GenBank/DDBJ databases">
        <authorList>
            <person name="MacLean D."/>
        </authorList>
    </citation>
    <scope>NUCLEOTIDE SEQUENCE</scope>
</reference>
<keyword evidence="1" id="KW-0812">Transmembrane</keyword>
<accession>F0WEH8</accession>
<feature type="transmembrane region" description="Helical" evidence="1">
    <location>
        <begin position="32"/>
        <end position="49"/>
    </location>
</feature>
<protein>
    <submittedName>
        <fullName evidence="2">Uncharacterized protein AlNc14C74G5031</fullName>
    </submittedName>
</protein>
<feature type="transmembrane region" description="Helical" evidence="1">
    <location>
        <begin position="61"/>
        <end position="82"/>
    </location>
</feature>
<organism evidence="2">
    <name type="scientific">Albugo laibachii Nc14</name>
    <dbReference type="NCBI Taxonomy" id="890382"/>
    <lineage>
        <taxon>Eukaryota</taxon>
        <taxon>Sar</taxon>
        <taxon>Stramenopiles</taxon>
        <taxon>Oomycota</taxon>
        <taxon>Peronosporomycetes</taxon>
        <taxon>Albuginales</taxon>
        <taxon>Albuginaceae</taxon>
        <taxon>Albugo</taxon>
    </lineage>
</organism>
<evidence type="ECO:0000313" key="2">
    <source>
        <dbReference type="EMBL" id="CCA19610.1"/>
    </source>
</evidence>
<sequence>MPESVPTAAVNTLTETSVRHQANVKWALNEKWSAISLLLLISICVVFGLNTGEFISSRPFWMMHISAILILTLASSIVYIVALSITIKGVHKHITDAKAQLLEAVGKWRLNTQNMTLPCSFTIPAMEGTQAIRTVEPSQKVVPRKSLVPDTIDTNVTDTGQTPDAIYFGTIIDVQGAHGSLIPHLIDQKKLGTLYPLKNDSSVDNSFPWIIPFVLATSELTLLDWETFTGKTVRFAILNGDNNEVKLVACNLRPVLSMAEVQEEISKSRSALLICNQARQESFAKAMEDIKMISPRHEPVIHHIDLIQYAAKLDSQGECLQ</sequence>
<keyword evidence="1" id="KW-0472">Membrane</keyword>
<dbReference type="HOGENOM" id="CLU_867174_0_0_1"/>
<name>F0WEH8_9STRA</name>
<proteinExistence type="predicted"/>
<dbReference type="AlphaFoldDB" id="F0WEH8"/>
<keyword evidence="1" id="KW-1133">Transmembrane helix</keyword>
<reference evidence="2" key="1">
    <citation type="journal article" date="2011" name="PLoS Biol.">
        <title>Gene gain and loss during evolution of obligate parasitism in the white rust pathogen of Arabidopsis thaliana.</title>
        <authorList>
            <person name="Kemen E."/>
            <person name="Gardiner A."/>
            <person name="Schultz-Larsen T."/>
            <person name="Kemen A.C."/>
            <person name="Balmuth A.L."/>
            <person name="Robert-Seilaniantz A."/>
            <person name="Bailey K."/>
            <person name="Holub E."/>
            <person name="Studholme D.J."/>
            <person name="Maclean D."/>
            <person name="Jones J.D."/>
        </authorList>
    </citation>
    <scope>NUCLEOTIDE SEQUENCE</scope>
</reference>
<evidence type="ECO:0000256" key="1">
    <source>
        <dbReference type="SAM" id="Phobius"/>
    </source>
</evidence>
<dbReference type="EMBL" id="FR824119">
    <property type="protein sequence ID" value="CCA19610.1"/>
    <property type="molecule type" value="Genomic_DNA"/>
</dbReference>